<dbReference type="CDD" id="cd00221">
    <property type="entry name" value="Vsr"/>
    <property type="match status" value="1"/>
</dbReference>
<dbReference type="OrthoDB" id="9801520at2"/>
<dbReference type="NCBIfam" id="TIGR00632">
    <property type="entry name" value="vsr"/>
    <property type="match status" value="1"/>
</dbReference>
<dbReference type="SUPFAM" id="SSF52980">
    <property type="entry name" value="Restriction endonuclease-like"/>
    <property type="match status" value="1"/>
</dbReference>
<dbReference type="GeneID" id="90528574"/>
<evidence type="ECO:0000313" key="7">
    <source>
        <dbReference type="EMBL" id="AHF12078.1"/>
    </source>
</evidence>
<dbReference type="InterPro" id="IPR011335">
    <property type="entry name" value="Restrct_endonuc-II-like"/>
</dbReference>
<dbReference type="GO" id="GO:0006298">
    <property type="term" value="P:mismatch repair"/>
    <property type="evidence" value="ECO:0007669"/>
    <property type="project" value="UniProtKB-UniRule"/>
</dbReference>
<protein>
    <recommendedName>
        <fullName evidence="6">Very short patch repair endonuclease</fullName>
        <ecNumber evidence="6">3.1.-.-</ecNumber>
    </recommendedName>
</protein>
<keyword evidence="3 6" id="KW-0227">DNA damage</keyword>
<keyword evidence="5 6" id="KW-0234">DNA repair</keyword>
<evidence type="ECO:0000256" key="6">
    <source>
        <dbReference type="PIRNR" id="PIRNR018267"/>
    </source>
</evidence>
<dbReference type="eggNOG" id="COG3727">
    <property type="taxonomic scope" value="Bacteria"/>
</dbReference>
<reference evidence="7 8" key="1">
    <citation type="submission" date="2013-12" db="EMBL/GenBank/DDBJ databases">
        <authorList>
            <consortium name="DOE Joint Genome Institute"/>
            <person name="Eisen J."/>
            <person name="Huntemann M."/>
            <person name="Han J."/>
            <person name="Chen A."/>
            <person name="Kyrpides N."/>
            <person name="Mavromatis K."/>
            <person name="Markowitz V."/>
            <person name="Palaniappan K."/>
            <person name="Ivanova N."/>
            <person name="Schaumberg A."/>
            <person name="Pati A."/>
            <person name="Liolios K."/>
            <person name="Nordberg H.P."/>
            <person name="Cantor M.N."/>
            <person name="Hua S.X."/>
            <person name="Woyke T."/>
        </authorList>
    </citation>
    <scope>NUCLEOTIDE SEQUENCE [LARGE SCALE GENOMIC DNA]</scope>
    <source>
        <strain evidence="8">DSM 18177</strain>
    </source>
</reference>
<dbReference type="HOGENOM" id="CLU_111913_1_1_10"/>
<keyword evidence="2 6" id="KW-0255">Endonuclease</keyword>
<dbReference type="GO" id="GO:0004519">
    <property type="term" value="F:endonuclease activity"/>
    <property type="evidence" value="ECO:0007669"/>
    <property type="project" value="UniProtKB-KW"/>
</dbReference>
<keyword evidence="8" id="KW-1185">Reference proteome</keyword>
<dbReference type="Gene3D" id="3.40.960.10">
    <property type="entry name" value="VSR Endonuclease"/>
    <property type="match status" value="1"/>
</dbReference>
<dbReference type="STRING" id="880074.BARVI_03825"/>
<keyword evidence="4 6" id="KW-0378">Hydrolase</keyword>
<dbReference type="PIRSF" id="PIRSF018267">
    <property type="entry name" value="VSR_endonuc"/>
    <property type="match status" value="1"/>
</dbReference>
<evidence type="ECO:0000256" key="3">
    <source>
        <dbReference type="ARBA" id="ARBA00022763"/>
    </source>
</evidence>
<evidence type="ECO:0000313" key="8">
    <source>
        <dbReference type="Proteomes" id="UP000018901"/>
    </source>
</evidence>
<gene>
    <name evidence="7" type="ORF">BARVI_03825</name>
</gene>
<proteinExistence type="inferred from homology"/>
<evidence type="ECO:0000256" key="1">
    <source>
        <dbReference type="ARBA" id="ARBA00022722"/>
    </source>
</evidence>
<keyword evidence="1 6" id="KW-0540">Nuclease</keyword>
<dbReference type="InterPro" id="IPR004603">
    <property type="entry name" value="DNA_mismatch_endonuc_vsr"/>
</dbReference>
<organism evidence="7 8">
    <name type="scientific">Barnesiella viscericola DSM 18177</name>
    <dbReference type="NCBI Taxonomy" id="880074"/>
    <lineage>
        <taxon>Bacteria</taxon>
        <taxon>Pseudomonadati</taxon>
        <taxon>Bacteroidota</taxon>
        <taxon>Bacteroidia</taxon>
        <taxon>Bacteroidales</taxon>
        <taxon>Barnesiellaceae</taxon>
        <taxon>Barnesiella</taxon>
    </lineage>
</organism>
<evidence type="ECO:0000256" key="2">
    <source>
        <dbReference type="ARBA" id="ARBA00022759"/>
    </source>
</evidence>
<dbReference type="GO" id="GO:0016787">
    <property type="term" value="F:hydrolase activity"/>
    <property type="evidence" value="ECO:0007669"/>
    <property type="project" value="UniProtKB-KW"/>
</dbReference>
<dbReference type="PATRIC" id="fig|880074.11.peg.802"/>
<dbReference type="EMBL" id="CP007034">
    <property type="protein sequence ID" value="AHF12078.1"/>
    <property type="molecule type" value="Genomic_DNA"/>
</dbReference>
<dbReference type="RefSeq" id="WP_025277930.1">
    <property type="nucleotide sequence ID" value="NZ_CP007034.1"/>
</dbReference>
<comment type="function">
    <text evidence="6">May nick specific sequences that contain T:G mispairs resulting from m5C-deamination.</text>
</comment>
<dbReference type="Pfam" id="PF03852">
    <property type="entry name" value="Vsr"/>
    <property type="match status" value="1"/>
</dbReference>
<sequence>MDIWSSEKRSEVMSRIRNKGTKPEVTLRKALFARGFRYRVNVKTLPRKPDIVLPRYKTVIFVHGCFWHGHPGCKYAYTPKSNTEFWVNKISGNQERDAVVKRELEESGWRVIIVWECEIRHGKDFAGLIDRISVDVLTQ</sequence>
<evidence type="ECO:0000256" key="4">
    <source>
        <dbReference type="ARBA" id="ARBA00022801"/>
    </source>
</evidence>
<dbReference type="KEGG" id="bvs:BARVI_03825"/>
<comment type="similarity">
    <text evidence="6">Belongs to the vsr family.</text>
</comment>
<dbReference type="EC" id="3.1.-.-" evidence="6"/>
<dbReference type="AlphaFoldDB" id="W0ER95"/>
<evidence type="ECO:0000256" key="5">
    <source>
        <dbReference type="ARBA" id="ARBA00023204"/>
    </source>
</evidence>
<name>W0ER95_9BACT</name>
<dbReference type="Proteomes" id="UP000018901">
    <property type="component" value="Chromosome"/>
</dbReference>
<accession>W0ER95</accession>